<comment type="caution">
    <text evidence="1">The sequence shown here is derived from an EMBL/GenBank/DDBJ whole genome shotgun (WGS) entry which is preliminary data.</text>
</comment>
<accession>A0A271KG39</accession>
<dbReference type="Proteomes" id="UP000215931">
    <property type="component" value="Unassembled WGS sequence"/>
</dbReference>
<gene>
    <name evidence="1" type="ORF">CIT31_16645</name>
</gene>
<dbReference type="AlphaFoldDB" id="A0A271KG39"/>
<dbReference type="OrthoDB" id="9992025at2"/>
<name>A0A271KG39_9HYPH</name>
<keyword evidence="2" id="KW-1185">Reference proteome</keyword>
<evidence type="ECO:0000313" key="2">
    <source>
        <dbReference type="Proteomes" id="UP000215931"/>
    </source>
</evidence>
<evidence type="ECO:0000313" key="1">
    <source>
        <dbReference type="EMBL" id="PAP93995.1"/>
    </source>
</evidence>
<proteinExistence type="predicted"/>
<organism evidence="1 2">
    <name type="scientific">Mesorhizobium wenxiniae</name>
    <dbReference type="NCBI Taxonomy" id="2014805"/>
    <lineage>
        <taxon>Bacteria</taxon>
        <taxon>Pseudomonadati</taxon>
        <taxon>Pseudomonadota</taxon>
        <taxon>Alphaproteobacteria</taxon>
        <taxon>Hyphomicrobiales</taxon>
        <taxon>Phyllobacteriaceae</taxon>
        <taxon>Mesorhizobium</taxon>
    </lineage>
</organism>
<sequence>MGAKQLSDKGPDGTRLGQSATDKLAFYALSTPIARPSVTWPNTATATTALNELKANRLMAALVALGLIVTT</sequence>
<protein>
    <submittedName>
        <fullName evidence="1">Uncharacterized protein</fullName>
    </submittedName>
</protein>
<reference evidence="1 2" key="1">
    <citation type="submission" date="2017-08" db="EMBL/GenBank/DDBJ databases">
        <title>Mesorhizobium wenxinae sp. nov., a novel rhizobial species isolated from root nodules of chickpea (Cicer arietinum L.).</title>
        <authorList>
            <person name="Zhang J."/>
        </authorList>
    </citation>
    <scope>NUCLEOTIDE SEQUENCE [LARGE SCALE GENOMIC DNA]</scope>
    <source>
        <strain evidence="2">WYCCWR 10019</strain>
    </source>
</reference>
<dbReference type="EMBL" id="NPKH01000023">
    <property type="protein sequence ID" value="PAP93995.1"/>
    <property type="molecule type" value="Genomic_DNA"/>
</dbReference>
<dbReference type="RefSeq" id="WP_095519528.1">
    <property type="nucleotide sequence ID" value="NZ_NPKH01000023.1"/>
</dbReference>